<dbReference type="OrthoDB" id="1118205at2"/>
<feature type="domain" description="Outer membrane protein beta-barrel" evidence="2">
    <location>
        <begin position="77"/>
        <end position="243"/>
    </location>
</feature>
<sequence length="266" mass="31074">MKRKLYLIALLLCLLQLTAFSQDNKSDTSKHAWKEMVFGRYAGADPSKRPYVTWGGDGPLLSFSDEIKDAGKHVHNIPRFTFFFNVGHNLNYDFDRHFGIFTGLNLKNIGLITKDDRDSVKLKRRVYTLGIPLGFKIGDLRRGSFFFFAGGSYDLAFNYKEKKFINGDKKDKFNEWFSDRTPLLMPSLFAGLRMSPGFGLKVQYYPKNFFNKEYKEVLVGGTATPYKDLDAKLFFVTLSYDFGRFPDHKHWKEMHERHKKHWKRNS</sequence>
<dbReference type="EMBL" id="FNBN01000001">
    <property type="protein sequence ID" value="SDF08210.1"/>
    <property type="molecule type" value="Genomic_DNA"/>
</dbReference>
<gene>
    <name evidence="3" type="ORF">SAMN04488121_101733</name>
</gene>
<accession>A0A1G7I669</accession>
<feature type="signal peptide" evidence="1">
    <location>
        <begin position="1"/>
        <end position="21"/>
    </location>
</feature>
<evidence type="ECO:0000256" key="1">
    <source>
        <dbReference type="SAM" id="SignalP"/>
    </source>
</evidence>
<evidence type="ECO:0000259" key="2">
    <source>
        <dbReference type="Pfam" id="PF13568"/>
    </source>
</evidence>
<dbReference type="InterPro" id="IPR025665">
    <property type="entry name" value="Beta-barrel_OMP_2"/>
</dbReference>
<dbReference type="Pfam" id="PF13568">
    <property type="entry name" value="OMP_b-brl_2"/>
    <property type="match status" value="1"/>
</dbReference>
<dbReference type="Proteomes" id="UP000199045">
    <property type="component" value="Unassembled WGS sequence"/>
</dbReference>
<name>A0A1G7I669_CHIFI</name>
<protein>
    <submittedName>
        <fullName evidence="3">Outer membrane protein beta-barrel domain-containing protein</fullName>
    </submittedName>
</protein>
<organism evidence="3 4">
    <name type="scientific">Chitinophaga filiformis</name>
    <name type="common">Myxococcus filiformis</name>
    <name type="synonym">Flexibacter filiformis</name>
    <dbReference type="NCBI Taxonomy" id="104663"/>
    <lineage>
        <taxon>Bacteria</taxon>
        <taxon>Pseudomonadati</taxon>
        <taxon>Bacteroidota</taxon>
        <taxon>Chitinophagia</taxon>
        <taxon>Chitinophagales</taxon>
        <taxon>Chitinophagaceae</taxon>
        <taxon>Chitinophaga</taxon>
    </lineage>
</organism>
<dbReference type="AlphaFoldDB" id="A0A1G7I669"/>
<evidence type="ECO:0000313" key="3">
    <source>
        <dbReference type="EMBL" id="SDF08210.1"/>
    </source>
</evidence>
<dbReference type="RefSeq" id="WP_089828857.1">
    <property type="nucleotide sequence ID" value="NZ_FNBN01000001.1"/>
</dbReference>
<evidence type="ECO:0000313" key="4">
    <source>
        <dbReference type="Proteomes" id="UP000199045"/>
    </source>
</evidence>
<proteinExistence type="predicted"/>
<reference evidence="3 4" key="1">
    <citation type="submission" date="2016-10" db="EMBL/GenBank/DDBJ databases">
        <authorList>
            <person name="de Groot N.N."/>
        </authorList>
    </citation>
    <scope>NUCLEOTIDE SEQUENCE [LARGE SCALE GENOMIC DNA]</scope>
    <source>
        <strain evidence="3 4">DSM 527</strain>
    </source>
</reference>
<keyword evidence="1" id="KW-0732">Signal</keyword>
<feature type="chain" id="PRO_5011580201" evidence="1">
    <location>
        <begin position="22"/>
        <end position="266"/>
    </location>
</feature>